<keyword evidence="2" id="KW-1185">Reference proteome</keyword>
<dbReference type="Pfam" id="PF17615">
    <property type="entry name" value="C166"/>
    <property type="match status" value="1"/>
</dbReference>
<evidence type="ECO:0000313" key="1">
    <source>
        <dbReference type="EMBL" id="KAK8068980.1"/>
    </source>
</evidence>
<dbReference type="Proteomes" id="UP001480595">
    <property type="component" value="Unassembled WGS sequence"/>
</dbReference>
<dbReference type="GeneID" id="92090068"/>
<gene>
    <name evidence="1" type="ORF">PG994_005596</name>
</gene>
<proteinExistence type="predicted"/>
<dbReference type="EMBL" id="JAQQWL010000006">
    <property type="protein sequence ID" value="KAK8068980.1"/>
    <property type="molecule type" value="Genomic_DNA"/>
</dbReference>
<comment type="caution">
    <text evidence="1">The sequence shown here is derived from an EMBL/GenBank/DDBJ whole genome shotgun (WGS) entry which is preliminary data.</text>
</comment>
<evidence type="ECO:0000313" key="2">
    <source>
        <dbReference type="Proteomes" id="UP001480595"/>
    </source>
</evidence>
<accession>A0ABR1VCP1</accession>
<organism evidence="1 2">
    <name type="scientific">Apiospora phragmitis</name>
    <dbReference type="NCBI Taxonomy" id="2905665"/>
    <lineage>
        <taxon>Eukaryota</taxon>
        <taxon>Fungi</taxon>
        <taxon>Dikarya</taxon>
        <taxon>Ascomycota</taxon>
        <taxon>Pezizomycotina</taxon>
        <taxon>Sordariomycetes</taxon>
        <taxon>Xylariomycetidae</taxon>
        <taxon>Amphisphaeriales</taxon>
        <taxon>Apiosporaceae</taxon>
        <taxon>Apiospora</taxon>
    </lineage>
</organism>
<dbReference type="RefSeq" id="XP_066716274.1">
    <property type="nucleotide sequence ID" value="XM_066857005.1"/>
</dbReference>
<name>A0ABR1VCP1_9PEZI</name>
<reference evidence="1 2" key="1">
    <citation type="submission" date="2023-01" db="EMBL/GenBank/DDBJ databases">
        <title>Analysis of 21 Apiospora genomes using comparative genomics revels a genus with tremendous synthesis potential of carbohydrate active enzymes and secondary metabolites.</title>
        <authorList>
            <person name="Sorensen T."/>
        </authorList>
    </citation>
    <scope>NUCLEOTIDE SEQUENCE [LARGE SCALE GENOMIC DNA]</scope>
    <source>
        <strain evidence="1 2">CBS 135458</strain>
    </source>
</reference>
<sequence length="118" mass="12532">MKTPQHVVSDINTLTQKSKDLQAPAQSLNIINGPLIQIITGLSDIVTTLTAALPQMEGMPNVAEGKDANGIADAFREFVRVQQALLNIVIGKAGLFPPPPLSGSPWPPCCAKSRMSKT</sequence>
<protein>
    <submittedName>
        <fullName evidence="1">Uncharacterized protein</fullName>
    </submittedName>
</protein>